<dbReference type="SMART" id="SM00028">
    <property type="entry name" value="TPR"/>
    <property type="match status" value="6"/>
</dbReference>
<dbReference type="Proteomes" id="UP000305888">
    <property type="component" value="Chromosome"/>
</dbReference>
<dbReference type="SUPFAM" id="SSF48452">
    <property type="entry name" value="TPR-like"/>
    <property type="match status" value="3"/>
</dbReference>
<organism evidence="5 6">
    <name type="scientific">Paroceanicella profunda</name>
    <dbReference type="NCBI Taxonomy" id="2579971"/>
    <lineage>
        <taxon>Bacteria</taxon>
        <taxon>Pseudomonadati</taxon>
        <taxon>Pseudomonadota</taxon>
        <taxon>Alphaproteobacteria</taxon>
        <taxon>Rhodobacterales</taxon>
        <taxon>Paracoccaceae</taxon>
        <taxon>Paroceanicella</taxon>
    </lineage>
</organism>
<feature type="repeat" description="TPR" evidence="3">
    <location>
        <begin position="403"/>
        <end position="436"/>
    </location>
</feature>
<dbReference type="KEGG" id="ppru:FDP22_11800"/>
<dbReference type="InterPro" id="IPR051012">
    <property type="entry name" value="CellSynth/LPSAsmb/PSIAsmb"/>
</dbReference>
<proteinExistence type="predicted"/>
<evidence type="ECO:0000256" key="4">
    <source>
        <dbReference type="SAM" id="SignalP"/>
    </source>
</evidence>
<name>A0A5B8FHG9_9RHOB</name>
<feature type="repeat" description="TPR" evidence="3">
    <location>
        <begin position="472"/>
        <end position="505"/>
    </location>
</feature>
<keyword evidence="6" id="KW-1185">Reference proteome</keyword>
<keyword evidence="2 3" id="KW-0802">TPR repeat</keyword>
<sequence length="573" mass="62922">MMSFAPMTRLAMPLLVLAGLSVPVAAGAQGLAGEYLGARFAELSGDISMAARLYPRAAARDPQNPELIERAMLYRISSGDVPGAIELSDRLAALAPDNNYVSLVAAVRELRAGAFASALDRLNGQEDLFGPLLQALMKGWAQSVDDMTAADLTFDGLSGNDTLEAYGSYHKALAHAVAGDLEGAAKIFTARRQDFLGLDRRSLVAEAEVYAATGRQTQALEVIDNAFARGLRAPMLTSLRERISTGEPVAFNMVTNATEGVAEALYTFALVLGTGEQNRGFAVLLSRFALYLRPELIDARLLTAELLEDDDQFDLAIAAYGSVPAEAPQFLRAEVGRASALDAAGRTDEAIGVLTGLKRTHPQELAPVTALADALRKQERFSEAAEAYTDAIALLPEEQPRHWVFFYQRGICFEQSDQWDKAEADFRHALALQPDQPLVLNYLGYSLVEKGEKMDEAEQMIRSAVDQRPDDGYITDSLAWVLYKLGRYDEAIEPMERAVELVPSDPILNDHLGDVLWKVGRKMEARFQWKRALSYEPEQDDIARIRRKLEFGLDSVLKEEMARHPVKPDGKDG</sequence>
<dbReference type="PANTHER" id="PTHR45586:SF1">
    <property type="entry name" value="LIPOPOLYSACCHARIDE ASSEMBLY PROTEIN B"/>
    <property type="match status" value="1"/>
</dbReference>
<evidence type="ECO:0000313" key="6">
    <source>
        <dbReference type="Proteomes" id="UP000305888"/>
    </source>
</evidence>
<dbReference type="OrthoDB" id="9766710at2"/>
<keyword evidence="1" id="KW-0677">Repeat</keyword>
<dbReference type="PANTHER" id="PTHR45586">
    <property type="entry name" value="TPR REPEAT-CONTAINING PROTEIN PA4667"/>
    <property type="match status" value="1"/>
</dbReference>
<dbReference type="InterPro" id="IPR019734">
    <property type="entry name" value="TPR_rpt"/>
</dbReference>
<accession>A0A5B8FHG9</accession>
<feature type="signal peptide" evidence="4">
    <location>
        <begin position="1"/>
        <end position="28"/>
    </location>
</feature>
<dbReference type="Pfam" id="PF13432">
    <property type="entry name" value="TPR_16"/>
    <property type="match status" value="2"/>
</dbReference>
<evidence type="ECO:0000256" key="3">
    <source>
        <dbReference type="PROSITE-ProRule" id="PRU00339"/>
    </source>
</evidence>
<evidence type="ECO:0000256" key="2">
    <source>
        <dbReference type="ARBA" id="ARBA00022803"/>
    </source>
</evidence>
<dbReference type="Gene3D" id="1.25.40.10">
    <property type="entry name" value="Tetratricopeptide repeat domain"/>
    <property type="match status" value="4"/>
</dbReference>
<protein>
    <submittedName>
        <fullName evidence="5">Tetratricopeptide repeat protein</fullName>
    </submittedName>
</protein>
<dbReference type="AlphaFoldDB" id="A0A5B8FHG9"/>
<reference evidence="5 6" key="1">
    <citation type="submission" date="2019-06" db="EMBL/GenBank/DDBJ databases">
        <title>Genome sequence of Rhodobacteraceae bacterium D4M1.</title>
        <authorList>
            <person name="Cao J."/>
        </authorList>
    </citation>
    <scope>NUCLEOTIDE SEQUENCE [LARGE SCALE GENOMIC DNA]</scope>
    <source>
        <strain evidence="5 6">D4M1</strain>
    </source>
</reference>
<evidence type="ECO:0000256" key="1">
    <source>
        <dbReference type="ARBA" id="ARBA00022737"/>
    </source>
</evidence>
<dbReference type="InterPro" id="IPR011990">
    <property type="entry name" value="TPR-like_helical_dom_sf"/>
</dbReference>
<feature type="chain" id="PRO_5023140613" evidence="4">
    <location>
        <begin position="29"/>
        <end position="573"/>
    </location>
</feature>
<dbReference type="PROSITE" id="PS50005">
    <property type="entry name" value="TPR"/>
    <property type="match status" value="2"/>
</dbReference>
<evidence type="ECO:0000313" key="5">
    <source>
        <dbReference type="EMBL" id="QDL92401.1"/>
    </source>
</evidence>
<keyword evidence="4" id="KW-0732">Signal</keyword>
<gene>
    <name evidence="5" type="ORF">FDP22_11800</name>
</gene>
<dbReference type="EMBL" id="CP040818">
    <property type="protein sequence ID" value="QDL92401.1"/>
    <property type="molecule type" value="Genomic_DNA"/>
</dbReference>